<organism evidence="1">
    <name type="scientific">Siphoviridae sp. ctHMI2</name>
    <dbReference type="NCBI Taxonomy" id="2826231"/>
    <lineage>
        <taxon>Viruses</taxon>
        <taxon>Duplodnaviria</taxon>
        <taxon>Heunggongvirae</taxon>
        <taxon>Uroviricota</taxon>
        <taxon>Caudoviricetes</taxon>
    </lineage>
</organism>
<dbReference type="InterPro" id="IPR046679">
    <property type="entry name" value="DUF6549"/>
</dbReference>
<reference evidence="1" key="1">
    <citation type="journal article" date="2021" name="Proc. Natl. Acad. Sci. U.S.A.">
        <title>A Catalog of Tens of Thousands of Viruses from Human Metagenomes Reveals Hidden Associations with Chronic Diseases.</title>
        <authorList>
            <person name="Tisza M.J."/>
            <person name="Buck C.B."/>
        </authorList>
    </citation>
    <scope>NUCLEOTIDE SEQUENCE</scope>
    <source>
        <strain evidence="1">CtHMI2</strain>
    </source>
</reference>
<protein>
    <submittedName>
        <fullName evidence="1">Uncharacterized protein</fullName>
    </submittedName>
</protein>
<dbReference type="Pfam" id="PF20186">
    <property type="entry name" value="DUF6549"/>
    <property type="match status" value="1"/>
</dbReference>
<sequence>MRKYIIIAAIALAVAAVVTICVQRSRIDTLTGERDKYRTNTETLLQDVTQYQTKDSLNAAKVGVLELKLSEFEKYRTSDAELIKTLQTKNRDLEAVTTAQVETIAKLRGTVRDSIVYLPGDTVVLRCVDISDPWFSLKGCTTPDGEFTGTFINRDSILIAETVQYRRFLGFLWKTKKIKSREIDIISRNPHTKIIGVEYIEIEK</sequence>
<accession>A0A8S5MJQ7</accession>
<dbReference type="EMBL" id="BK014919">
    <property type="protein sequence ID" value="DAD82438.1"/>
    <property type="molecule type" value="Genomic_DNA"/>
</dbReference>
<evidence type="ECO:0000313" key="1">
    <source>
        <dbReference type="EMBL" id="DAD82438.1"/>
    </source>
</evidence>
<name>A0A8S5MJQ7_9CAUD</name>
<proteinExistence type="predicted"/>